<sequence length="296" mass="33260">MSLDIKFVQHKDRNYFLTDLDGTLLNSHAKPSDYTRSVIASALEQGAVISYATARSYQSSQAVVSEIPWRYPLVLYNGAMLFDPVQKRVLGGRWLDCERSNAIIQMGKTMGMTTLLFALDEQDNERVHHERLERSGDLQFLASRPNDPRFQEVDELWSTETLRTLILTYIGLLEELLPLKTAVQEVMGAEVHIHLMKDNYIAGHYFLEFSHPEANKQMGLRLWAELVGCTSEDVTVFGDNLNDTGMFLEAGRKVAVANAHPEILQLADEIVRSNDEDGVAVYIAACIDGTHVNEVG</sequence>
<dbReference type="GO" id="GO:0050308">
    <property type="term" value="F:sugar-phosphatase activity"/>
    <property type="evidence" value="ECO:0007669"/>
    <property type="project" value="UniProtKB-EC"/>
</dbReference>
<dbReference type="Proteomes" id="UP000838821">
    <property type="component" value="Unassembled WGS sequence"/>
</dbReference>
<name>A0ABM9BVS6_9BACL</name>
<dbReference type="EC" id="3.1.3.23" evidence="1"/>
<dbReference type="Gene3D" id="3.30.1240.10">
    <property type="match status" value="1"/>
</dbReference>
<organism evidence="1 2">
    <name type="scientific">Paenibacillus allorhizoplanae</name>
    <dbReference type="NCBI Taxonomy" id="2905648"/>
    <lineage>
        <taxon>Bacteria</taxon>
        <taxon>Bacillati</taxon>
        <taxon>Bacillota</taxon>
        <taxon>Bacilli</taxon>
        <taxon>Bacillales</taxon>
        <taxon>Paenibacillaceae</taxon>
        <taxon>Paenibacillus</taxon>
    </lineage>
</organism>
<dbReference type="InterPro" id="IPR036412">
    <property type="entry name" value="HAD-like_sf"/>
</dbReference>
<dbReference type="InterPro" id="IPR023214">
    <property type="entry name" value="HAD_sf"/>
</dbReference>
<keyword evidence="2" id="KW-1185">Reference proteome</keyword>
<dbReference type="PANTHER" id="PTHR10000">
    <property type="entry name" value="PHOSPHOSERINE PHOSPHATASE"/>
    <property type="match status" value="1"/>
</dbReference>
<dbReference type="NCBIfam" id="TIGR01484">
    <property type="entry name" value="HAD-SF-IIB"/>
    <property type="match status" value="1"/>
</dbReference>
<keyword evidence="1" id="KW-0378">Hydrolase</keyword>
<dbReference type="Pfam" id="PF08282">
    <property type="entry name" value="Hydrolase_3"/>
    <property type="match status" value="1"/>
</dbReference>
<dbReference type="InterPro" id="IPR006379">
    <property type="entry name" value="HAD-SF_hydro_IIB"/>
</dbReference>
<dbReference type="RefSeq" id="WP_236284773.1">
    <property type="nucleotide sequence ID" value="NZ_CAKMMW010000002.1"/>
</dbReference>
<dbReference type="PANTHER" id="PTHR10000:SF8">
    <property type="entry name" value="HAD SUPERFAMILY HYDROLASE-LIKE, TYPE 3"/>
    <property type="match status" value="1"/>
</dbReference>
<reference evidence="1" key="1">
    <citation type="submission" date="2022-01" db="EMBL/GenBank/DDBJ databases">
        <authorList>
            <person name="Criscuolo A."/>
        </authorList>
    </citation>
    <scope>NUCLEOTIDE SEQUENCE</scope>
    <source>
        <strain evidence="1">CIP111891</strain>
    </source>
</reference>
<dbReference type="SUPFAM" id="SSF56784">
    <property type="entry name" value="HAD-like"/>
    <property type="match status" value="1"/>
</dbReference>
<proteinExistence type="predicted"/>
<evidence type="ECO:0000313" key="1">
    <source>
        <dbReference type="EMBL" id="CAH1195958.1"/>
    </source>
</evidence>
<dbReference type="Gene3D" id="3.40.50.1000">
    <property type="entry name" value="HAD superfamily/HAD-like"/>
    <property type="match status" value="1"/>
</dbReference>
<dbReference type="EMBL" id="CAKMMW010000002">
    <property type="protein sequence ID" value="CAH1195958.1"/>
    <property type="molecule type" value="Genomic_DNA"/>
</dbReference>
<dbReference type="PROSITE" id="PS01228">
    <property type="entry name" value="COF_1"/>
    <property type="match status" value="1"/>
</dbReference>
<accession>A0ABM9BVS6</accession>
<protein>
    <submittedName>
        <fullName evidence="1">Sugar phosphatase YidA</fullName>
        <ecNumber evidence="1">3.1.3.23</ecNumber>
    </submittedName>
</protein>
<comment type="caution">
    <text evidence="1">The sequence shown here is derived from an EMBL/GenBank/DDBJ whole genome shotgun (WGS) entry which is preliminary data.</text>
</comment>
<gene>
    <name evidence="1" type="primary">yidA</name>
    <name evidence="1" type="ORF">PAECIP111891_00768</name>
</gene>
<evidence type="ECO:0000313" key="2">
    <source>
        <dbReference type="Proteomes" id="UP000838821"/>
    </source>
</evidence>